<comment type="caution">
    <text evidence="1">The sequence shown here is derived from an EMBL/GenBank/DDBJ whole genome shotgun (WGS) entry which is preliminary data.</text>
</comment>
<keyword evidence="2" id="KW-1185">Reference proteome</keyword>
<evidence type="ECO:0000313" key="2">
    <source>
        <dbReference type="Proteomes" id="UP001220256"/>
    </source>
</evidence>
<dbReference type="Proteomes" id="UP001220256">
    <property type="component" value="Unassembled WGS sequence"/>
</dbReference>
<reference evidence="1 2" key="1">
    <citation type="journal article" date="2023" name="IMA Fungus">
        <title>Comparative genomic study of the Penicillium genus elucidates a diverse pangenome and 15 lateral gene transfer events.</title>
        <authorList>
            <person name="Petersen C."/>
            <person name="Sorensen T."/>
            <person name="Nielsen M.R."/>
            <person name="Sondergaard T.E."/>
            <person name="Sorensen J.L."/>
            <person name="Fitzpatrick D.A."/>
            <person name="Frisvad J.C."/>
            <person name="Nielsen K.L."/>
        </authorList>
    </citation>
    <scope>NUCLEOTIDE SEQUENCE [LARGE SCALE GENOMIC DNA]</scope>
    <source>
        <strain evidence="1 2">IBT 3361</strain>
    </source>
</reference>
<accession>A0ABQ8W0Q6</accession>
<proteinExistence type="predicted"/>
<protein>
    <submittedName>
        <fullName evidence="1">Uncharacterized protein</fullName>
    </submittedName>
</protein>
<gene>
    <name evidence="1" type="ORF">N7505_012135</name>
</gene>
<name>A0ABQ8W0Q6_PENCH</name>
<sequence length="134" mass="15312">MNSSFKQGGKQASLHLRGLEDMRNVSRQLYAHMTVVLVPRHLRTVHHLSEEEIKEHVPTRRDLLRNRVWCPVDGFTLDSTPNSLSLNTRTLVAHLRKAHGLNKEEVKRLVPHIKDHDLAGFARLSSSYLMSGSM</sequence>
<dbReference type="EMBL" id="JAPVEB010000012">
    <property type="protein sequence ID" value="KAJ5253472.1"/>
    <property type="molecule type" value="Genomic_DNA"/>
</dbReference>
<evidence type="ECO:0000313" key="1">
    <source>
        <dbReference type="EMBL" id="KAJ5253472.1"/>
    </source>
</evidence>
<organism evidence="1 2">
    <name type="scientific">Penicillium chrysogenum</name>
    <name type="common">Penicillium notatum</name>
    <dbReference type="NCBI Taxonomy" id="5076"/>
    <lineage>
        <taxon>Eukaryota</taxon>
        <taxon>Fungi</taxon>
        <taxon>Dikarya</taxon>
        <taxon>Ascomycota</taxon>
        <taxon>Pezizomycotina</taxon>
        <taxon>Eurotiomycetes</taxon>
        <taxon>Eurotiomycetidae</taxon>
        <taxon>Eurotiales</taxon>
        <taxon>Aspergillaceae</taxon>
        <taxon>Penicillium</taxon>
        <taxon>Penicillium chrysogenum species complex</taxon>
    </lineage>
</organism>